<dbReference type="GO" id="GO:0030195">
    <property type="term" value="P:negative regulation of blood coagulation"/>
    <property type="evidence" value="ECO:0007669"/>
    <property type="project" value="TreeGrafter"/>
</dbReference>
<keyword evidence="4" id="KW-1015">Disulfide bond</keyword>
<dbReference type="SMART" id="SM00043">
    <property type="entry name" value="CY"/>
    <property type="match status" value="2"/>
</dbReference>
<dbReference type="PROSITE" id="PS51647">
    <property type="entry name" value="CYSTATIN_KININOGEN"/>
    <property type="match status" value="1"/>
</dbReference>
<evidence type="ECO:0000256" key="4">
    <source>
        <dbReference type="ARBA" id="ARBA00023157"/>
    </source>
</evidence>
<gene>
    <name evidence="9" type="ORF">Q7C36_001177</name>
</gene>
<keyword evidence="3 7" id="KW-0732">Signal</keyword>
<evidence type="ECO:0000256" key="6">
    <source>
        <dbReference type="SAM" id="MobiDB-lite"/>
    </source>
</evidence>
<feature type="region of interest" description="Disordered" evidence="6">
    <location>
        <begin position="258"/>
        <end position="358"/>
    </location>
</feature>
<dbReference type="InterPro" id="IPR027358">
    <property type="entry name" value="Kininogen-type_cystatin_dom"/>
</dbReference>
<evidence type="ECO:0000256" key="2">
    <source>
        <dbReference type="ARBA" id="ARBA00022704"/>
    </source>
</evidence>
<dbReference type="GO" id="GO:0072562">
    <property type="term" value="C:blood microparticle"/>
    <property type="evidence" value="ECO:0007669"/>
    <property type="project" value="TreeGrafter"/>
</dbReference>
<keyword evidence="5" id="KW-0325">Glycoprotein</keyword>
<evidence type="ECO:0000313" key="10">
    <source>
        <dbReference type="Proteomes" id="UP001187315"/>
    </source>
</evidence>
<dbReference type="Gene3D" id="3.10.450.10">
    <property type="match status" value="2"/>
</dbReference>
<dbReference type="CDD" id="cd00042">
    <property type="entry name" value="CY"/>
    <property type="match status" value="1"/>
</dbReference>
<evidence type="ECO:0000256" key="3">
    <source>
        <dbReference type="ARBA" id="ARBA00022729"/>
    </source>
</evidence>
<dbReference type="Proteomes" id="UP001187315">
    <property type="component" value="Unassembled WGS sequence"/>
</dbReference>
<dbReference type="FunFam" id="3.10.450.10:FF:000002">
    <property type="entry name" value="Kininogen 1"/>
    <property type="match status" value="1"/>
</dbReference>
<feature type="compositionally biased region" description="Basic and acidic residues" evidence="6">
    <location>
        <begin position="272"/>
        <end position="286"/>
    </location>
</feature>
<dbReference type="InterPro" id="IPR046350">
    <property type="entry name" value="Cystatin_sf"/>
</dbReference>
<organism evidence="9 10">
    <name type="scientific">Tachysurus vachellii</name>
    <name type="common">Darkbarbel catfish</name>
    <name type="synonym">Pelteobagrus vachellii</name>
    <dbReference type="NCBI Taxonomy" id="175792"/>
    <lineage>
        <taxon>Eukaryota</taxon>
        <taxon>Metazoa</taxon>
        <taxon>Chordata</taxon>
        <taxon>Craniata</taxon>
        <taxon>Vertebrata</taxon>
        <taxon>Euteleostomi</taxon>
        <taxon>Actinopterygii</taxon>
        <taxon>Neopterygii</taxon>
        <taxon>Teleostei</taxon>
        <taxon>Ostariophysi</taxon>
        <taxon>Siluriformes</taxon>
        <taxon>Bagridae</taxon>
        <taxon>Tachysurus</taxon>
    </lineage>
</organism>
<keyword evidence="2" id="KW-0789">Thiol protease inhibitor</keyword>
<accession>A0AA88NYV5</accession>
<dbReference type="InterPro" id="IPR050735">
    <property type="entry name" value="Kininogen_Fetuin_HRG"/>
</dbReference>
<feature type="domain" description="Cystatin kininogen-type" evidence="8">
    <location>
        <begin position="150"/>
        <end position="255"/>
    </location>
</feature>
<protein>
    <recommendedName>
        <fullName evidence="8">Cystatin kininogen-type domain-containing protein</fullName>
    </recommendedName>
</protein>
<comment type="caution">
    <text evidence="9">The sequence shown here is derived from an EMBL/GenBank/DDBJ whole genome shotgun (WGS) entry which is preliminary data.</text>
</comment>
<dbReference type="SUPFAM" id="SSF54403">
    <property type="entry name" value="Cystatin/monellin"/>
    <property type="match status" value="2"/>
</dbReference>
<evidence type="ECO:0000259" key="8">
    <source>
        <dbReference type="PROSITE" id="PS51647"/>
    </source>
</evidence>
<dbReference type="Pfam" id="PF00031">
    <property type="entry name" value="Cystatin"/>
    <property type="match status" value="2"/>
</dbReference>
<sequence>MQGHSIWVILALSWLFCSGSHADQETRLQCDDLNVYGAVDLVLSAHNKGLTEGNQLALYQIIEAAQSQNESSNFLSVHFTARESNCTAGEDKTWQKCDYIQDSSKLLRHCHARLLLKETQEILSHHCSVEPPLIAEPRPPCLGCPESISVKSSDIKESLSYSLSKANEVSDHTHHFVLNSVAWATRQVIAGFRYQLQFDMRKSNCSKEDFKYITDECHPDATELTFINCNSTVDVAPWRHELPGISLKCESGPLQTSLITRRRPPGWSPLRNIHDFEVKPNKKDSSEESQESKTLSESQNPTTELKPSLSTDEALRLDNSTSFNCPSKPWKVFVVRANPPPRPRPDIREQPLELVLDP</sequence>
<feature type="compositionally biased region" description="Polar residues" evidence="6">
    <location>
        <begin position="295"/>
        <end position="311"/>
    </location>
</feature>
<dbReference type="PANTHER" id="PTHR13814">
    <property type="entry name" value="FETUIN"/>
    <property type="match status" value="1"/>
</dbReference>
<evidence type="ECO:0000256" key="5">
    <source>
        <dbReference type="ARBA" id="ARBA00023180"/>
    </source>
</evidence>
<keyword evidence="10" id="KW-1185">Reference proteome</keyword>
<evidence type="ECO:0000313" key="9">
    <source>
        <dbReference type="EMBL" id="KAK2869306.1"/>
    </source>
</evidence>
<feature type="chain" id="PRO_5041709558" description="Cystatin kininogen-type domain-containing protein" evidence="7">
    <location>
        <begin position="23"/>
        <end position="358"/>
    </location>
</feature>
<dbReference type="InterPro" id="IPR000010">
    <property type="entry name" value="Cystatin_dom"/>
</dbReference>
<dbReference type="PANTHER" id="PTHR13814:SF12">
    <property type="entry name" value="KININOGEN-1"/>
    <property type="match status" value="1"/>
</dbReference>
<evidence type="ECO:0000256" key="1">
    <source>
        <dbReference type="ARBA" id="ARBA00022690"/>
    </source>
</evidence>
<dbReference type="EMBL" id="JAVHJS010000001">
    <property type="protein sequence ID" value="KAK2869306.1"/>
    <property type="molecule type" value="Genomic_DNA"/>
</dbReference>
<name>A0AA88NYV5_TACVA</name>
<keyword evidence="1" id="KW-0646">Protease inhibitor</keyword>
<dbReference type="GO" id="GO:0007204">
    <property type="term" value="P:positive regulation of cytosolic calcium ion concentration"/>
    <property type="evidence" value="ECO:0007669"/>
    <property type="project" value="TreeGrafter"/>
</dbReference>
<feature type="signal peptide" evidence="7">
    <location>
        <begin position="1"/>
        <end position="22"/>
    </location>
</feature>
<evidence type="ECO:0000256" key="7">
    <source>
        <dbReference type="SAM" id="SignalP"/>
    </source>
</evidence>
<reference evidence="9" key="1">
    <citation type="submission" date="2023-08" db="EMBL/GenBank/DDBJ databases">
        <title>Pelteobagrus vachellii genome.</title>
        <authorList>
            <person name="Liu H."/>
        </authorList>
    </citation>
    <scope>NUCLEOTIDE SEQUENCE</scope>
    <source>
        <strain evidence="9">PRFRI_2022a</strain>
        <tissue evidence="9">Muscle</tissue>
    </source>
</reference>
<dbReference type="AlphaFoldDB" id="A0AA88NYV5"/>
<dbReference type="GO" id="GO:0004869">
    <property type="term" value="F:cysteine-type endopeptidase inhibitor activity"/>
    <property type="evidence" value="ECO:0007669"/>
    <property type="project" value="UniProtKB-KW"/>
</dbReference>
<proteinExistence type="predicted"/>